<organism evidence="4 5">
    <name type="scientific">Sandaracinus amylolyticus</name>
    <dbReference type="NCBI Taxonomy" id="927083"/>
    <lineage>
        <taxon>Bacteria</taxon>
        <taxon>Pseudomonadati</taxon>
        <taxon>Myxococcota</taxon>
        <taxon>Polyangia</taxon>
        <taxon>Polyangiales</taxon>
        <taxon>Sandaracinaceae</taxon>
        <taxon>Sandaracinus</taxon>
    </lineage>
</organism>
<dbReference type="InterPro" id="IPR057666">
    <property type="entry name" value="DrpA_SLOG"/>
</dbReference>
<dbReference type="STRING" id="927083.DB32_006419"/>
<gene>
    <name evidence="4" type="ORF">DB32_006419</name>
</gene>
<dbReference type="Pfam" id="PF02481">
    <property type="entry name" value="DNA_processg_A"/>
    <property type="match status" value="1"/>
</dbReference>
<sequence>MRTHDLSHHAFDFLPSDPAWPACLEELPDPPAKLRVAGELPFLDRAVAIVGTRRASDDALELARRMGRDLAAAGFVVVSGGAEGIDAAAHHGALEAEGRSIAVLASGLSRPYPRAHASLFERIAASGAVVTEAADDEDPRAHTFLSRNRLIAALSRAVIVVQAPARSGALSTAGHARISGRPLFAVPWAVDDVRGEGGVALLARNQARACRHADDVIEALTGERVARPRRAARAPRTRLDEDQQVVIEALRARPSHVDDLVRTTGLPASRVQTTLTTLMLLGLAVPDERGAFRRMR</sequence>
<evidence type="ECO:0000313" key="4">
    <source>
        <dbReference type="EMBL" id="AKF09270.1"/>
    </source>
</evidence>
<dbReference type="PANTHER" id="PTHR43022">
    <property type="entry name" value="PROTEIN SMF"/>
    <property type="match status" value="1"/>
</dbReference>
<dbReference type="Pfam" id="PF17782">
    <property type="entry name" value="WHD_DprA"/>
    <property type="match status" value="1"/>
</dbReference>
<dbReference type="InterPro" id="IPR003488">
    <property type="entry name" value="DprA"/>
</dbReference>
<dbReference type="Proteomes" id="UP000034883">
    <property type="component" value="Chromosome"/>
</dbReference>
<dbReference type="NCBIfam" id="TIGR00732">
    <property type="entry name" value="dprA"/>
    <property type="match status" value="1"/>
</dbReference>
<dbReference type="RefSeq" id="WP_053236335.1">
    <property type="nucleotide sequence ID" value="NZ_CP011125.1"/>
</dbReference>
<feature type="domain" description="DprA winged helix" evidence="3">
    <location>
        <begin position="231"/>
        <end position="284"/>
    </location>
</feature>
<dbReference type="KEGG" id="samy:DB32_006419"/>
<dbReference type="InterPro" id="IPR041614">
    <property type="entry name" value="DprA_WH"/>
</dbReference>
<accession>A0A0F6YMH3</accession>
<name>A0A0F6YMH3_9BACT</name>
<dbReference type="InterPro" id="IPR036388">
    <property type="entry name" value="WH-like_DNA-bd_sf"/>
</dbReference>
<dbReference type="AlphaFoldDB" id="A0A0F6YMH3"/>
<keyword evidence="5" id="KW-1185">Reference proteome</keyword>
<evidence type="ECO:0000256" key="1">
    <source>
        <dbReference type="ARBA" id="ARBA00006525"/>
    </source>
</evidence>
<dbReference type="Gene3D" id="1.10.10.10">
    <property type="entry name" value="Winged helix-like DNA-binding domain superfamily/Winged helix DNA-binding domain"/>
    <property type="match status" value="1"/>
</dbReference>
<proteinExistence type="inferred from homology"/>
<comment type="similarity">
    <text evidence="1">Belongs to the DprA/Smf family.</text>
</comment>
<dbReference type="SUPFAM" id="SSF102405">
    <property type="entry name" value="MCP/YpsA-like"/>
    <property type="match status" value="1"/>
</dbReference>
<protein>
    <submittedName>
        <fullName evidence="4">Rossmann fold nucleotide-binding protein</fullName>
    </submittedName>
</protein>
<dbReference type="EMBL" id="CP011125">
    <property type="protein sequence ID" value="AKF09270.1"/>
    <property type="molecule type" value="Genomic_DNA"/>
</dbReference>
<dbReference type="Gene3D" id="3.40.50.450">
    <property type="match status" value="1"/>
</dbReference>
<evidence type="ECO:0000259" key="3">
    <source>
        <dbReference type="Pfam" id="PF17782"/>
    </source>
</evidence>
<evidence type="ECO:0000313" key="5">
    <source>
        <dbReference type="Proteomes" id="UP000034883"/>
    </source>
</evidence>
<dbReference type="PANTHER" id="PTHR43022:SF1">
    <property type="entry name" value="PROTEIN SMF"/>
    <property type="match status" value="1"/>
</dbReference>
<reference evidence="4 5" key="1">
    <citation type="submission" date="2015-03" db="EMBL/GenBank/DDBJ databases">
        <title>Genome assembly of Sandaracinus amylolyticus DSM 53668.</title>
        <authorList>
            <person name="Sharma G."/>
            <person name="Subramanian S."/>
        </authorList>
    </citation>
    <scope>NUCLEOTIDE SEQUENCE [LARGE SCALE GENOMIC DNA]</scope>
    <source>
        <strain evidence="4 5">DSM 53668</strain>
    </source>
</reference>
<feature type="domain" description="Smf/DprA SLOG" evidence="2">
    <location>
        <begin position="15"/>
        <end position="220"/>
    </location>
</feature>
<dbReference type="GO" id="GO:0009294">
    <property type="term" value="P:DNA-mediated transformation"/>
    <property type="evidence" value="ECO:0007669"/>
    <property type="project" value="InterPro"/>
</dbReference>
<evidence type="ECO:0000259" key="2">
    <source>
        <dbReference type="Pfam" id="PF02481"/>
    </source>
</evidence>